<dbReference type="Proteomes" id="UP001385892">
    <property type="component" value="Unassembled WGS sequence"/>
</dbReference>
<dbReference type="Gene3D" id="3.40.190.10">
    <property type="entry name" value="Periplasmic binding protein-like II"/>
    <property type="match status" value="1"/>
</dbReference>
<dbReference type="InterPro" id="IPR005064">
    <property type="entry name" value="BUG"/>
</dbReference>
<evidence type="ECO:0000256" key="2">
    <source>
        <dbReference type="SAM" id="SignalP"/>
    </source>
</evidence>
<sequence length="326" mass="34847">MQVMKFLKAAAVALAGGLIALGATAQTFPSKNVSLVVPYPAGGSGDYFARLIQPEYQKRLGQVMIVENIGGASGAVGVQKVLSAPADGHHELLGTPMDLVLAPMALAAVKHKPEDLRLAGVIASSSLVLLINKDIPANNIDEFIAWARKRPSVSYGSSGTGSLFHVVGEKFAQSTGLNMVHVPYKGGSQFFTDIVGGQIDIAFWTLAGPTLGLLKEGKVKALGITARETHPMFPELPLMSQHKLLPDFTYDLWLGVLVPKATPDAAVATIHTAISEVIQLPAVRKGTHDTGAQSPRVMSQVDLDKFYTGEIERYRRVFTSIKLDPQ</sequence>
<evidence type="ECO:0000256" key="1">
    <source>
        <dbReference type="ARBA" id="ARBA00006987"/>
    </source>
</evidence>
<gene>
    <name evidence="3" type="ORF">WKW82_31110</name>
</gene>
<keyword evidence="4" id="KW-1185">Reference proteome</keyword>
<comment type="similarity">
    <text evidence="1">Belongs to the UPF0065 (bug) family.</text>
</comment>
<dbReference type="PANTHER" id="PTHR42928">
    <property type="entry name" value="TRICARBOXYLATE-BINDING PROTEIN"/>
    <property type="match status" value="1"/>
</dbReference>
<organism evidence="3 4">
    <name type="scientific">Variovorax rhizosphaerae</name>
    <dbReference type="NCBI Taxonomy" id="1836200"/>
    <lineage>
        <taxon>Bacteria</taxon>
        <taxon>Pseudomonadati</taxon>
        <taxon>Pseudomonadota</taxon>
        <taxon>Betaproteobacteria</taxon>
        <taxon>Burkholderiales</taxon>
        <taxon>Comamonadaceae</taxon>
        <taxon>Variovorax</taxon>
    </lineage>
</organism>
<dbReference type="CDD" id="cd07012">
    <property type="entry name" value="PBP2_Bug_TTT"/>
    <property type="match status" value="1"/>
</dbReference>
<protein>
    <submittedName>
        <fullName evidence="3">Tripartite tricarboxylate transporter substrate binding protein</fullName>
    </submittedName>
</protein>
<dbReference type="Gene3D" id="3.40.190.150">
    <property type="entry name" value="Bordetella uptake gene, domain 1"/>
    <property type="match status" value="1"/>
</dbReference>
<name>A0ABU8WXB9_9BURK</name>
<reference evidence="3 4" key="1">
    <citation type="submission" date="2024-03" db="EMBL/GenBank/DDBJ databases">
        <title>Novel species of the genus Variovorax.</title>
        <authorList>
            <person name="Liu Q."/>
            <person name="Xin Y.-H."/>
        </authorList>
    </citation>
    <scope>NUCLEOTIDE SEQUENCE [LARGE SCALE GENOMIC DNA]</scope>
    <source>
        <strain evidence="3 4">KACC 18900</strain>
    </source>
</reference>
<keyword evidence="2" id="KW-0732">Signal</keyword>
<evidence type="ECO:0000313" key="4">
    <source>
        <dbReference type="Proteomes" id="UP001385892"/>
    </source>
</evidence>
<evidence type="ECO:0000313" key="3">
    <source>
        <dbReference type="EMBL" id="MEJ8851122.1"/>
    </source>
</evidence>
<proteinExistence type="inferred from homology"/>
<dbReference type="RefSeq" id="WP_340346639.1">
    <property type="nucleotide sequence ID" value="NZ_JBBKZT010000019.1"/>
</dbReference>
<dbReference type="PANTHER" id="PTHR42928:SF5">
    <property type="entry name" value="BLR1237 PROTEIN"/>
    <property type="match status" value="1"/>
</dbReference>
<dbReference type="PIRSF" id="PIRSF017082">
    <property type="entry name" value="YflP"/>
    <property type="match status" value="1"/>
</dbReference>
<dbReference type="SUPFAM" id="SSF53850">
    <property type="entry name" value="Periplasmic binding protein-like II"/>
    <property type="match status" value="1"/>
</dbReference>
<feature type="chain" id="PRO_5046631140" evidence="2">
    <location>
        <begin position="26"/>
        <end position="326"/>
    </location>
</feature>
<accession>A0ABU8WXB9</accession>
<dbReference type="Pfam" id="PF03401">
    <property type="entry name" value="TctC"/>
    <property type="match status" value="1"/>
</dbReference>
<dbReference type="InterPro" id="IPR042100">
    <property type="entry name" value="Bug_dom1"/>
</dbReference>
<feature type="signal peptide" evidence="2">
    <location>
        <begin position="1"/>
        <end position="25"/>
    </location>
</feature>
<comment type="caution">
    <text evidence="3">The sequence shown here is derived from an EMBL/GenBank/DDBJ whole genome shotgun (WGS) entry which is preliminary data.</text>
</comment>
<dbReference type="EMBL" id="JBBKZT010000019">
    <property type="protein sequence ID" value="MEJ8851122.1"/>
    <property type="molecule type" value="Genomic_DNA"/>
</dbReference>